<comment type="caution">
    <text evidence="2">The sequence shown here is derived from an EMBL/GenBank/DDBJ whole genome shotgun (WGS) entry which is preliminary data.</text>
</comment>
<reference evidence="2" key="2">
    <citation type="submission" date="2021-04" db="EMBL/GenBank/DDBJ databases">
        <authorList>
            <person name="Gilroy R."/>
        </authorList>
    </citation>
    <scope>NUCLEOTIDE SEQUENCE</scope>
    <source>
        <strain evidence="2">12435</strain>
    </source>
</reference>
<dbReference type="GO" id="GO:0047343">
    <property type="term" value="F:glucose-1-phosphate cytidylyltransferase activity"/>
    <property type="evidence" value="ECO:0007669"/>
    <property type="project" value="InterPro"/>
</dbReference>
<gene>
    <name evidence="2" type="ORF">H9892_01900</name>
</gene>
<accession>A0A9D1TR42</accession>
<dbReference type="InterPro" id="IPR005835">
    <property type="entry name" value="NTP_transferase_dom"/>
</dbReference>
<feature type="domain" description="Nucleotidyl transferase" evidence="1">
    <location>
        <begin position="2"/>
        <end position="40"/>
    </location>
</feature>
<reference evidence="2" key="1">
    <citation type="journal article" date="2021" name="PeerJ">
        <title>Extensive microbial diversity within the chicken gut microbiome revealed by metagenomics and culture.</title>
        <authorList>
            <person name="Gilroy R."/>
            <person name="Ravi A."/>
            <person name="Getino M."/>
            <person name="Pursley I."/>
            <person name="Horton D.L."/>
            <person name="Alikhan N.F."/>
            <person name="Baker D."/>
            <person name="Gharbi K."/>
            <person name="Hall N."/>
            <person name="Watson M."/>
            <person name="Adriaenssens E.M."/>
            <person name="Foster-Nyarko E."/>
            <person name="Jarju S."/>
            <person name="Secka A."/>
            <person name="Antonio M."/>
            <person name="Oren A."/>
            <person name="Chaudhuri R.R."/>
            <person name="La Ragione R."/>
            <person name="Hildebrand F."/>
            <person name="Pallen M.J."/>
        </authorList>
    </citation>
    <scope>NUCLEOTIDE SEQUENCE</scope>
    <source>
        <strain evidence="2">12435</strain>
    </source>
</reference>
<dbReference type="Gene3D" id="3.90.550.10">
    <property type="entry name" value="Spore Coat Polysaccharide Biosynthesis Protein SpsA, Chain A"/>
    <property type="match status" value="1"/>
</dbReference>
<name>A0A9D1TR42_9FIRM</name>
<dbReference type="InterPro" id="IPR013446">
    <property type="entry name" value="G1P_cyt_trans-like"/>
</dbReference>
<keyword evidence="2" id="KW-0808">Transferase</keyword>
<dbReference type="Proteomes" id="UP000823990">
    <property type="component" value="Unassembled WGS sequence"/>
</dbReference>
<evidence type="ECO:0000313" key="3">
    <source>
        <dbReference type="Proteomes" id="UP000823990"/>
    </source>
</evidence>
<dbReference type="PANTHER" id="PTHR47183">
    <property type="entry name" value="GLUCOSE-1-PHOSPHATE CYTIDYLYLTRANSFERASE-RELATED"/>
    <property type="match status" value="1"/>
</dbReference>
<organism evidence="2 3">
    <name type="scientific">Candidatus Protoclostridium stercorigallinarum</name>
    <dbReference type="NCBI Taxonomy" id="2838741"/>
    <lineage>
        <taxon>Bacteria</taxon>
        <taxon>Bacillati</taxon>
        <taxon>Bacillota</taxon>
        <taxon>Clostridia</taxon>
        <taxon>Candidatus Protoclostridium</taxon>
    </lineage>
</organism>
<dbReference type="AlphaFoldDB" id="A0A9D1TR42"/>
<dbReference type="PANTHER" id="PTHR47183:SF2">
    <property type="entry name" value="GLUCOSE-1-PHOSPHATE CYTIDYLYLTRANSFERASE-RELATED"/>
    <property type="match status" value="1"/>
</dbReference>
<dbReference type="InterPro" id="IPR029044">
    <property type="entry name" value="Nucleotide-diphossugar_trans"/>
</dbReference>
<protein>
    <submittedName>
        <fullName evidence="2">NTP transferase domain-containing protein</fullName>
    </submittedName>
</protein>
<dbReference type="EMBL" id="DXHS01000032">
    <property type="protein sequence ID" value="HIW02074.1"/>
    <property type="molecule type" value="Genomic_DNA"/>
</dbReference>
<dbReference type="Pfam" id="PF00483">
    <property type="entry name" value="NTP_transferase"/>
    <property type="match status" value="1"/>
</dbReference>
<evidence type="ECO:0000313" key="2">
    <source>
        <dbReference type="EMBL" id="HIW02074.1"/>
    </source>
</evidence>
<dbReference type="SUPFAM" id="SSF53448">
    <property type="entry name" value="Nucleotide-diphospho-sugar transferases"/>
    <property type="match status" value="1"/>
</dbReference>
<feature type="non-terminal residue" evidence="2">
    <location>
        <position position="42"/>
    </location>
</feature>
<proteinExistence type="predicted"/>
<evidence type="ECO:0000259" key="1">
    <source>
        <dbReference type="Pfam" id="PF00483"/>
    </source>
</evidence>
<sequence length="42" mass="4443">MKVVIMAGGKGTRIASVNSLVPKPMIEVAGKPVLVHQIECLK</sequence>